<proteinExistence type="predicted"/>
<organism evidence="2 3">
    <name type="scientific">Cypionkella aquatica</name>
    <dbReference type="NCBI Taxonomy" id="1756042"/>
    <lineage>
        <taxon>Bacteria</taxon>
        <taxon>Pseudomonadati</taxon>
        <taxon>Pseudomonadota</taxon>
        <taxon>Alphaproteobacteria</taxon>
        <taxon>Rhodobacterales</taxon>
        <taxon>Paracoccaceae</taxon>
        <taxon>Cypionkella</taxon>
    </lineage>
</organism>
<evidence type="ECO:0000259" key="1">
    <source>
        <dbReference type="PROSITE" id="PS51819"/>
    </source>
</evidence>
<accession>A0AA37X0L1</accession>
<evidence type="ECO:0000313" key="3">
    <source>
        <dbReference type="Proteomes" id="UP001157355"/>
    </source>
</evidence>
<dbReference type="GO" id="GO:0016829">
    <property type="term" value="F:lyase activity"/>
    <property type="evidence" value="ECO:0007669"/>
    <property type="project" value="UniProtKB-KW"/>
</dbReference>
<comment type="caution">
    <text evidence="2">The sequence shown here is derived from an EMBL/GenBank/DDBJ whole genome shotgun (WGS) entry which is preliminary data.</text>
</comment>
<dbReference type="Proteomes" id="UP001157355">
    <property type="component" value="Unassembled WGS sequence"/>
</dbReference>
<reference evidence="2 3" key="1">
    <citation type="journal article" date="2014" name="Int. J. Syst. Evol. Microbiol.">
        <title>Complete genome sequence of Corynebacterium casei LMG S-19264T (=DSM 44701T), isolated from a smear-ripened cheese.</title>
        <authorList>
            <consortium name="US DOE Joint Genome Institute (JGI-PGF)"/>
            <person name="Walter F."/>
            <person name="Albersmeier A."/>
            <person name="Kalinowski J."/>
            <person name="Ruckert C."/>
        </authorList>
    </citation>
    <scope>NUCLEOTIDE SEQUENCE [LARGE SCALE GENOMIC DNA]</scope>
    <source>
        <strain evidence="2 3">NBRC 111766</strain>
    </source>
</reference>
<dbReference type="SUPFAM" id="SSF54593">
    <property type="entry name" value="Glyoxalase/Bleomycin resistance protein/Dihydroxybiphenyl dioxygenase"/>
    <property type="match status" value="1"/>
</dbReference>
<dbReference type="CDD" id="cd07262">
    <property type="entry name" value="VOC_like"/>
    <property type="match status" value="1"/>
</dbReference>
<dbReference type="AlphaFoldDB" id="A0AA37X0L1"/>
<protein>
    <submittedName>
        <fullName evidence="2">Lactoylglutathione lyase</fullName>
    </submittedName>
</protein>
<evidence type="ECO:0000313" key="2">
    <source>
        <dbReference type="EMBL" id="GLS88143.1"/>
    </source>
</evidence>
<dbReference type="InterPro" id="IPR037523">
    <property type="entry name" value="VOC_core"/>
</dbReference>
<dbReference type="PROSITE" id="PS51819">
    <property type="entry name" value="VOC"/>
    <property type="match status" value="1"/>
</dbReference>
<sequence length="132" mass="14175">MPAYITLGTNDPAAAHAFYDAVLKTIGWAVQSDFPGGWRAYSEAGRSDGFKFWVCPPFDGEAASTGNGIMLGLPARSRAEVDAFHATAMAMGATDEGAPGIREIYSPTWYAAYLRDPSGNKIAVYCEDEQQV</sequence>
<keyword evidence="2" id="KW-0456">Lyase</keyword>
<keyword evidence="3" id="KW-1185">Reference proteome</keyword>
<name>A0AA37X0L1_9RHOB</name>
<gene>
    <name evidence="2" type="ORF">GCM10010873_31170</name>
</gene>
<dbReference type="EMBL" id="BSPP01000011">
    <property type="protein sequence ID" value="GLS88143.1"/>
    <property type="molecule type" value="Genomic_DNA"/>
</dbReference>
<dbReference type="PANTHER" id="PTHR35006">
    <property type="entry name" value="GLYOXALASE FAMILY PROTEIN (AFU_ORTHOLOGUE AFUA_5G14830)"/>
    <property type="match status" value="1"/>
</dbReference>
<dbReference type="RefSeq" id="WP_284326317.1">
    <property type="nucleotide sequence ID" value="NZ_BSPP01000011.1"/>
</dbReference>
<feature type="domain" description="VOC" evidence="1">
    <location>
        <begin position="1"/>
        <end position="127"/>
    </location>
</feature>
<dbReference type="PANTHER" id="PTHR35006:SF1">
    <property type="entry name" value="BLL2941 PROTEIN"/>
    <property type="match status" value="1"/>
</dbReference>
<dbReference type="Gene3D" id="3.10.180.10">
    <property type="entry name" value="2,3-Dihydroxybiphenyl 1,2-Dioxygenase, domain 1"/>
    <property type="match status" value="1"/>
</dbReference>
<dbReference type="InterPro" id="IPR029068">
    <property type="entry name" value="Glyas_Bleomycin-R_OHBP_Dase"/>
</dbReference>